<gene>
    <name evidence="2" type="ORF">EV650_0009</name>
</gene>
<organism evidence="2 3">
    <name type="scientific">Kribbella kalugense</name>
    <dbReference type="NCBI Taxonomy" id="2512221"/>
    <lineage>
        <taxon>Bacteria</taxon>
        <taxon>Bacillati</taxon>
        <taxon>Actinomycetota</taxon>
        <taxon>Actinomycetes</taxon>
        <taxon>Propionibacteriales</taxon>
        <taxon>Kribbellaceae</taxon>
        <taxon>Kribbella</taxon>
    </lineage>
</organism>
<protein>
    <submittedName>
        <fullName evidence="2">Uncharacterized protein</fullName>
    </submittedName>
</protein>
<proteinExistence type="predicted"/>
<comment type="caution">
    <text evidence="2">The sequence shown here is derived from an EMBL/GenBank/DDBJ whole genome shotgun (WGS) entry which is preliminary data.</text>
</comment>
<feature type="compositionally biased region" description="Acidic residues" evidence="1">
    <location>
        <begin position="199"/>
        <end position="230"/>
    </location>
</feature>
<dbReference type="RefSeq" id="WP_202874272.1">
    <property type="nucleotide sequence ID" value="NZ_SODF01000001.1"/>
</dbReference>
<dbReference type="AlphaFoldDB" id="A0A4R7ZT42"/>
<evidence type="ECO:0000256" key="1">
    <source>
        <dbReference type="SAM" id="MobiDB-lite"/>
    </source>
</evidence>
<reference evidence="2 3" key="1">
    <citation type="submission" date="2019-03" db="EMBL/GenBank/DDBJ databases">
        <title>Genomic Encyclopedia of Type Strains, Phase III (KMG-III): the genomes of soil and plant-associated and newly described type strains.</title>
        <authorList>
            <person name="Whitman W."/>
        </authorList>
    </citation>
    <scope>NUCLEOTIDE SEQUENCE [LARGE SCALE GENOMIC DNA]</scope>
    <source>
        <strain evidence="2 3">VKM Ac-2570</strain>
    </source>
</reference>
<evidence type="ECO:0000313" key="2">
    <source>
        <dbReference type="EMBL" id="TDW21193.1"/>
    </source>
</evidence>
<feature type="region of interest" description="Disordered" evidence="1">
    <location>
        <begin position="179"/>
        <end position="250"/>
    </location>
</feature>
<sequence>MSSQPSEAVERRVYNALWWAKVQSAGPLEIDPDTPAVAGLTRAASADGSTVWLVPTLPSGAGHSVLEELDSPPVAVEQPNETARVLAICVACCWTDRSAPAWPGSTGTLAQVRSVYAGMRGRPEQSSDLTLIIGSLRRLHATHWIRWDEKAGEVRLGPRVITWTAADLSTLRDLCRHLPEPPPAVLSTEPPAASPPDEALPDDALPDDAVSDDALPDEALSDDALPDDALADAALQDGPSDELRGEVSDD</sequence>
<dbReference type="Proteomes" id="UP000295447">
    <property type="component" value="Unassembled WGS sequence"/>
</dbReference>
<accession>A0A4R7ZT42</accession>
<name>A0A4R7ZT42_9ACTN</name>
<keyword evidence="3" id="KW-1185">Reference proteome</keyword>
<dbReference type="EMBL" id="SODF01000001">
    <property type="protein sequence ID" value="TDW21193.1"/>
    <property type="molecule type" value="Genomic_DNA"/>
</dbReference>
<evidence type="ECO:0000313" key="3">
    <source>
        <dbReference type="Proteomes" id="UP000295447"/>
    </source>
</evidence>
<feature type="compositionally biased region" description="Basic and acidic residues" evidence="1">
    <location>
        <begin position="241"/>
        <end position="250"/>
    </location>
</feature>